<dbReference type="SUPFAM" id="SSF47473">
    <property type="entry name" value="EF-hand"/>
    <property type="match status" value="1"/>
</dbReference>
<dbReference type="InterPro" id="IPR001895">
    <property type="entry name" value="RASGEF_cat_dom"/>
</dbReference>
<feature type="region of interest" description="Disordered" evidence="8">
    <location>
        <begin position="1"/>
        <end position="21"/>
    </location>
</feature>
<evidence type="ECO:0000259" key="9">
    <source>
        <dbReference type="PROSITE" id="PS50009"/>
    </source>
</evidence>
<dbReference type="FunFam" id="1.10.840.10:FF:000003">
    <property type="entry name" value="Ras guanyl-releasing protein 3 isoform 1"/>
    <property type="match status" value="1"/>
</dbReference>
<dbReference type="EnsemblMetazoa" id="XM_030998568">
    <property type="protein sequence ID" value="XP_030854428"/>
    <property type="gene ID" value="LOC100889329"/>
</dbReference>
<dbReference type="InterPro" id="IPR019804">
    <property type="entry name" value="Ras_G-nucl-exch_fac_CS"/>
</dbReference>
<evidence type="ECO:0000256" key="2">
    <source>
        <dbReference type="ARBA" id="ARBA00022658"/>
    </source>
</evidence>
<dbReference type="Proteomes" id="UP000007110">
    <property type="component" value="Unassembled WGS sequence"/>
</dbReference>
<dbReference type="GO" id="GO:0008270">
    <property type="term" value="F:zinc ion binding"/>
    <property type="evidence" value="ECO:0007669"/>
    <property type="project" value="UniProtKB-KW"/>
</dbReference>
<evidence type="ECO:0000259" key="11">
    <source>
        <dbReference type="PROSITE" id="PS50212"/>
    </source>
</evidence>
<keyword evidence="6" id="KW-0106">Calcium</keyword>
<dbReference type="InterPro" id="IPR002048">
    <property type="entry name" value="EF_hand_dom"/>
</dbReference>
<dbReference type="CTD" id="25780"/>
<dbReference type="Gene3D" id="1.20.870.10">
    <property type="entry name" value="Son of sevenless (SoS) protein Chain: S domain 1"/>
    <property type="match status" value="1"/>
</dbReference>
<evidence type="ECO:0008006" key="15">
    <source>
        <dbReference type="Google" id="ProtNLM"/>
    </source>
</evidence>
<dbReference type="PROSITE" id="PS50081">
    <property type="entry name" value="ZF_DAG_PE_2"/>
    <property type="match status" value="1"/>
</dbReference>
<dbReference type="InterPro" id="IPR011992">
    <property type="entry name" value="EF-hand-dom_pair"/>
</dbReference>
<reference evidence="13" key="2">
    <citation type="submission" date="2021-01" db="UniProtKB">
        <authorList>
            <consortium name="EnsemblMetazoa"/>
        </authorList>
    </citation>
    <scope>IDENTIFICATION</scope>
</reference>
<dbReference type="PROSITE" id="PS50009">
    <property type="entry name" value="RASGEF_CAT"/>
    <property type="match status" value="1"/>
</dbReference>
<evidence type="ECO:0000256" key="7">
    <source>
        <dbReference type="PROSITE-ProRule" id="PRU00168"/>
    </source>
</evidence>
<evidence type="ECO:0000256" key="8">
    <source>
        <dbReference type="SAM" id="MobiDB-lite"/>
    </source>
</evidence>
<dbReference type="PROSITE" id="PS50222">
    <property type="entry name" value="EF_HAND_2"/>
    <property type="match status" value="2"/>
</dbReference>
<dbReference type="PROSITE" id="PS50212">
    <property type="entry name" value="RASGEF_NTER"/>
    <property type="match status" value="1"/>
</dbReference>
<dbReference type="PROSITE" id="PS00479">
    <property type="entry name" value="ZF_DAG_PE_1"/>
    <property type="match status" value="1"/>
</dbReference>
<dbReference type="SMART" id="SM00147">
    <property type="entry name" value="RasGEF"/>
    <property type="match status" value="1"/>
</dbReference>
<dbReference type="OrthoDB" id="74314at2759"/>
<dbReference type="SMART" id="SM00109">
    <property type="entry name" value="C1"/>
    <property type="match status" value="1"/>
</dbReference>
<feature type="domain" description="EF-hand" evidence="12">
    <location>
        <begin position="500"/>
        <end position="526"/>
    </location>
</feature>
<evidence type="ECO:0000256" key="3">
    <source>
        <dbReference type="ARBA" id="ARBA00022723"/>
    </source>
</evidence>
<keyword evidence="5" id="KW-0862">Zinc</keyword>
<dbReference type="Pfam" id="PF00617">
    <property type="entry name" value="RasGEF"/>
    <property type="match status" value="1"/>
</dbReference>
<dbReference type="InterPro" id="IPR000651">
    <property type="entry name" value="Ras-like_Gua-exchang_fac_N"/>
</dbReference>
<dbReference type="CDD" id="cd20808">
    <property type="entry name" value="C1_RASGRP"/>
    <property type="match status" value="1"/>
</dbReference>
<dbReference type="PANTHER" id="PTHR23113:SF252">
    <property type="entry name" value="RAS GUANYL-RELEASING PROTEIN 3"/>
    <property type="match status" value="1"/>
</dbReference>
<evidence type="ECO:0000256" key="5">
    <source>
        <dbReference type="ARBA" id="ARBA00022833"/>
    </source>
</evidence>
<keyword evidence="14" id="KW-1185">Reference proteome</keyword>
<feature type="region of interest" description="Disordered" evidence="8">
    <location>
        <begin position="717"/>
        <end position="744"/>
    </location>
</feature>
<dbReference type="GO" id="GO:0007265">
    <property type="term" value="P:Ras protein signal transduction"/>
    <property type="evidence" value="ECO:0000318"/>
    <property type="project" value="GO_Central"/>
</dbReference>
<reference evidence="14" key="1">
    <citation type="submission" date="2015-02" db="EMBL/GenBank/DDBJ databases">
        <title>Genome sequencing for Strongylocentrotus purpuratus.</title>
        <authorList>
            <person name="Murali S."/>
            <person name="Liu Y."/>
            <person name="Vee V."/>
            <person name="English A."/>
            <person name="Wang M."/>
            <person name="Skinner E."/>
            <person name="Han Y."/>
            <person name="Muzny D.M."/>
            <person name="Worley K.C."/>
            <person name="Gibbs R.A."/>
        </authorList>
    </citation>
    <scope>NUCLEOTIDE SEQUENCE</scope>
</reference>
<feature type="domain" description="EF-hand" evidence="12">
    <location>
        <begin position="461"/>
        <end position="496"/>
    </location>
</feature>
<dbReference type="PANTHER" id="PTHR23113">
    <property type="entry name" value="GUANINE NUCLEOTIDE EXCHANGE FACTOR"/>
    <property type="match status" value="1"/>
</dbReference>
<proteinExistence type="inferred from homology"/>
<dbReference type="PROSITE" id="PS00720">
    <property type="entry name" value="RASGEF"/>
    <property type="match status" value="1"/>
</dbReference>
<dbReference type="InterPro" id="IPR023578">
    <property type="entry name" value="Ras_GEF_dom_sf"/>
</dbReference>
<dbReference type="AlphaFoldDB" id="A0A7M7PRE7"/>
<feature type="region of interest" description="Disordered" evidence="8">
    <location>
        <begin position="667"/>
        <end position="691"/>
    </location>
</feature>
<dbReference type="InterPro" id="IPR008937">
    <property type="entry name" value="Ras-like_GEF"/>
</dbReference>
<dbReference type="RefSeq" id="XP_030854428.1">
    <property type="nucleotide sequence ID" value="XM_030998568.1"/>
</dbReference>
<dbReference type="InterPro" id="IPR002219">
    <property type="entry name" value="PKC_DAG/PE"/>
</dbReference>
<dbReference type="Pfam" id="PF00036">
    <property type="entry name" value="EF-hand_1"/>
    <property type="match status" value="1"/>
</dbReference>
<feature type="domain" description="N-terminal Ras-GEF" evidence="11">
    <location>
        <begin position="29"/>
        <end position="168"/>
    </location>
</feature>
<dbReference type="InterPro" id="IPR036964">
    <property type="entry name" value="RASGEF_cat_dom_sf"/>
</dbReference>
<dbReference type="CDD" id="cd00051">
    <property type="entry name" value="EFh"/>
    <property type="match status" value="1"/>
</dbReference>
<dbReference type="Pfam" id="PF13202">
    <property type="entry name" value="EF-hand_5"/>
    <property type="match status" value="1"/>
</dbReference>
<dbReference type="Gene3D" id="1.10.238.10">
    <property type="entry name" value="EF-hand"/>
    <property type="match status" value="1"/>
</dbReference>
<name>A0A7M7PRE7_STRPU</name>
<dbReference type="PRINTS" id="PR00008">
    <property type="entry name" value="DAGPEDOMAIN"/>
</dbReference>
<protein>
    <recommendedName>
        <fullName evidence="15">Ras guanyl-releasing protein 3</fullName>
    </recommendedName>
</protein>
<dbReference type="CDD" id="cd00155">
    <property type="entry name" value="RasGEF"/>
    <property type="match status" value="1"/>
</dbReference>
<evidence type="ECO:0000313" key="14">
    <source>
        <dbReference type="Proteomes" id="UP000007110"/>
    </source>
</evidence>
<dbReference type="KEGG" id="spu:100889329"/>
<dbReference type="GeneID" id="100889329"/>
<dbReference type="Pfam" id="PF00130">
    <property type="entry name" value="C1_1"/>
    <property type="match status" value="1"/>
</dbReference>
<dbReference type="OMA" id="QNRVTHR"/>
<keyword evidence="3" id="KW-0479">Metal-binding</keyword>
<dbReference type="InterPro" id="IPR046349">
    <property type="entry name" value="C1-like_sf"/>
</dbReference>
<dbReference type="SUPFAM" id="SSF57889">
    <property type="entry name" value="Cysteine-rich domain"/>
    <property type="match status" value="1"/>
</dbReference>
<comment type="similarity">
    <text evidence="1">Belongs to the RASGRP family.</text>
</comment>
<accession>A0A7M7PRE7</accession>
<evidence type="ECO:0000256" key="6">
    <source>
        <dbReference type="ARBA" id="ARBA00022837"/>
    </source>
</evidence>
<dbReference type="Gene3D" id="1.10.840.10">
    <property type="entry name" value="Ras guanine-nucleotide exchange factors catalytic domain"/>
    <property type="match status" value="1"/>
</dbReference>
<evidence type="ECO:0000259" key="12">
    <source>
        <dbReference type="PROSITE" id="PS50222"/>
    </source>
</evidence>
<dbReference type="InterPro" id="IPR020454">
    <property type="entry name" value="DAG/PE-bd"/>
</dbReference>
<sequence>MMQEASSPRRKKPLSPTFDTMEDDKSAIAGLNLRSAPMDKLANTCVDCFDEHGSLVEETAFPRVLFLMHKWIMTSEELGKQFKILYQSCSKASCTRKSCSHSAEDNECHVNAKKRRICHALKFWINNFPMHFDLDKGLAGVMSQLQKIIQSEGNTQLKQVVDISNVPSYDWMRVISVRNPSVRTNRKVSLVFNHLEPKELADHLTFLEYKIFRRLNFADLKSYALSGQLKDNLKLERSIGLFNGLSLWIECMVLSRHTPKQRAEVITKFVHVAKRLRQLNNFNTLMAVVGGLSHSSLARLRQTTAHVSSETQKISTELSEMLSSASNFSNYRKALAEARGFKIPILGVHLKDLILLHTALQDKTEDGHINMRKMAQLSLTFVELMQLQNCKPPLAANMDLVNMLRASLDLQYTEDEIYELSLAREPRNSTSTPPTPTKPAVFAEWAAGVVRHADQESIAKHVTAMVEAVFKNYDLDKDGYITYTEFQSIATSNFPFMGSFCVLDADRDGLISKQEMQSYFVRAHSLALSTSFKHNFSVHTYFSPTFCVHCTGLLWGLIKQGHKCKICGVNAHKHCKERVVMECRSKKSLGLNGSMILSSTGTQSPTGSSLQRRHTMDGGGGPFVNGMNGMNGLNGHKETNGTGKTKNMSWEDKRRISLRQKTCLIETATQTEDLIPNTPPDSDKESEEQDIEVDQVHDQGHDHGGIICDGRRLSELSEDESTSSFGDHGSTAGSDSSVFLRSPKPGMKDKLIMAERDRDSLLVENNRLKVEMKGIADKNHQLEHHLEMIKRHTVSFIIDQMDSLHVQKDTTV</sequence>
<dbReference type="InParanoid" id="A0A7M7PRE7"/>
<organism evidence="13 14">
    <name type="scientific">Strongylocentrotus purpuratus</name>
    <name type="common">Purple sea urchin</name>
    <dbReference type="NCBI Taxonomy" id="7668"/>
    <lineage>
        <taxon>Eukaryota</taxon>
        <taxon>Metazoa</taxon>
        <taxon>Echinodermata</taxon>
        <taxon>Eleutherozoa</taxon>
        <taxon>Echinozoa</taxon>
        <taxon>Echinoidea</taxon>
        <taxon>Euechinoidea</taxon>
        <taxon>Echinacea</taxon>
        <taxon>Camarodonta</taxon>
        <taxon>Echinidea</taxon>
        <taxon>Strongylocentrotidae</taxon>
        <taxon>Strongylocentrotus</taxon>
    </lineage>
</organism>
<feature type="compositionally biased region" description="Low complexity" evidence="8">
    <location>
        <begin position="597"/>
        <end position="610"/>
    </location>
</feature>
<dbReference type="GO" id="GO:0005509">
    <property type="term" value="F:calcium ion binding"/>
    <property type="evidence" value="ECO:0007669"/>
    <property type="project" value="InterPro"/>
</dbReference>
<keyword evidence="4" id="KW-0863">Zinc-finger</keyword>
<feature type="domain" description="Ras-GEF" evidence="9">
    <location>
        <begin position="196"/>
        <end position="427"/>
    </location>
</feature>
<dbReference type="InterPro" id="IPR018247">
    <property type="entry name" value="EF_Hand_1_Ca_BS"/>
</dbReference>
<dbReference type="PROSITE" id="PS00018">
    <property type="entry name" value="EF_HAND_1"/>
    <property type="match status" value="2"/>
</dbReference>
<evidence type="ECO:0000313" key="13">
    <source>
        <dbReference type="EnsemblMetazoa" id="XP_030854428"/>
    </source>
</evidence>
<evidence type="ECO:0000256" key="1">
    <source>
        <dbReference type="ARBA" id="ARBA00009566"/>
    </source>
</evidence>
<feature type="domain" description="Phorbol-ester/DAG-type" evidence="10">
    <location>
        <begin position="533"/>
        <end position="583"/>
    </location>
</feature>
<dbReference type="GO" id="GO:0005886">
    <property type="term" value="C:plasma membrane"/>
    <property type="evidence" value="ECO:0000318"/>
    <property type="project" value="GO_Central"/>
</dbReference>
<dbReference type="SUPFAM" id="SSF48366">
    <property type="entry name" value="Ras GEF"/>
    <property type="match status" value="1"/>
</dbReference>
<evidence type="ECO:0000256" key="4">
    <source>
        <dbReference type="ARBA" id="ARBA00022771"/>
    </source>
</evidence>
<dbReference type="SMART" id="SM00054">
    <property type="entry name" value="EFh"/>
    <property type="match status" value="2"/>
</dbReference>
<feature type="region of interest" description="Disordered" evidence="8">
    <location>
        <begin position="594"/>
        <end position="613"/>
    </location>
</feature>
<dbReference type="Gene3D" id="3.30.60.20">
    <property type="match status" value="1"/>
</dbReference>
<dbReference type="GO" id="GO:0005085">
    <property type="term" value="F:guanyl-nucleotide exchange factor activity"/>
    <property type="evidence" value="ECO:0000318"/>
    <property type="project" value="GO_Central"/>
</dbReference>
<keyword evidence="2 7" id="KW-0344">Guanine-nucleotide releasing factor</keyword>
<evidence type="ECO:0000259" key="10">
    <source>
        <dbReference type="PROSITE" id="PS50081"/>
    </source>
</evidence>